<dbReference type="EMBL" id="CP059567">
    <property type="protein sequence ID" value="QMT39620.1"/>
    <property type="molecule type" value="Genomic_DNA"/>
</dbReference>
<protein>
    <recommendedName>
        <fullName evidence="4">Lipoprotein</fullName>
    </recommendedName>
</protein>
<keyword evidence="1" id="KW-0732">Signal</keyword>
<dbReference type="KEGG" id="nsg:H3L94_06980"/>
<gene>
    <name evidence="2" type="ORF">H3L94_06980</name>
</gene>
<evidence type="ECO:0000313" key="2">
    <source>
        <dbReference type="EMBL" id="QMT39620.1"/>
    </source>
</evidence>
<dbReference type="PROSITE" id="PS51257">
    <property type="entry name" value="PROKAR_LIPOPROTEIN"/>
    <property type="match status" value="1"/>
</dbReference>
<evidence type="ECO:0000313" key="3">
    <source>
        <dbReference type="Proteomes" id="UP000514752"/>
    </source>
</evidence>
<dbReference type="RefSeq" id="WP_182121428.1">
    <property type="nucleotide sequence ID" value="NZ_CP059567.1"/>
</dbReference>
<evidence type="ECO:0000256" key="1">
    <source>
        <dbReference type="SAM" id="SignalP"/>
    </source>
</evidence>
<accession>A0A7D7N494</accession>
<organism evidence="2 3">
    <name type="scientific">Neisseria shayeganii</name>
    <dbReference type="NCBI Taxonomy" id="607712"/>
    <lineage>
        <taxon>Bacteria</taxon>
        <taxon>Pseudomonadati</taxon>
        <taxon>Pseudomonadota</taxon>
        <taxon>Betaproteobacteria</taxon>
        <taxon>Neisseriales</taxon>
        <taxon>Neisseriaceae</taxon>
        <taxon>Neisseria</taxon>
    </lineage>
</organism>
<feature type="signal peptide" evidence="1">
    <location>
        <begin position="1"/>
        <end position="25"/>
    </location>
</feature>
<evidence type="ECO:0008006" key="4">
    <source>
        <dbReference type="Google" id="ProtNLM"/>
    </source>
</evidence>
<sequence>MQFSRFSVLSTLLLAACAAPFPAQSLPQLAAGDSRWFKLERLNPQGEVEQTSLLAVQGEGGGRSRWIQTDAFGAPQARLLATPEGWQRDGFIWPNREAGELFQNLFPYINEPHRLPETLPARPDGRWRITPITPP</sequence>
<name>A0A7D7N494_9NEIS</name>
<reference evidence="2 3" key="1">
    <citation type="submission" date="2020-07" db="EMBL/GenBank/DDBJ databases">
        <title>Genomic diversity of species in the Neisseriaceae family.</title>
        <authorList>
            <person name="Vincent A.T."/>
            <person name="Bernet E."/>
            <person name="Veyrier F.J."/>
        </authorList>
    </citation>
    <scope>NUCLEOTIDE SEQUENCE [LARGE SCALE GENOMIC DNA]</scope>
    <source>
        <strain evidence="2 3">DSM 22244</strain>
    </source>
</reference>
<dbReference type="Proteomes" id="UP000514752">
    <property type="component" value="Chromosome"/>
</dbReference>
<feature type="chain" id="PRO_5028183356" description="Lipoprotein" evidence="1">
    <location>
        <begin position="26"/>
        <end position="135"/>
    </location>
</feature>
<dbReference type="AlphaFoldDB" id="A0A7D7N494"/>
<proteinExistence type="predicted"/>